<protein>
    <submittedName>
        <fullName evidence="1">UbiD-domain-containing protein</fullName>
    </submittedName>
</protein>
<sequence>MINDRNKLVGFCISPQYNWQIKKIWRKQGYTEVPWALALGVLPAAIIAAGLPISDGASELDYVNAITGFPMGLVRCKTNDLLVLASCEIIFKEILSNTETALEGPFGEYFGYGFKGKSRQMLIYYVNAITYRGNAILPISVPGVITDESVSRFPACVCKGVAFLTDGSQHTLAALMVPEILDICLEHGLLISDVFAPLETNAIWVFL</sequence>
<proteinExistence type="predicted"/>
<dbReference type="Proteomes" id="UP000249057">
    <property type="component" value="Unassembled WGS sequence"/>
</dbReference>
<keyword evidence="2" id="KW-1185">Reference proteome</keyword>
<accession>A0ACD1GDX8</accession>
<dbReference type="EMBL" id="KZ825329">
    <property type="protein sequence ID" value="RAH47499.1"/>
    <property type="molecule type" value="Genomic_DNA"/>
</dbReference>
<reference evidence="1" key="1">
    <citation type="submission" date="2018-02" db="EMBL/GenBank/DDBJ databases">
        <title>The genomes of Aspergillus section Nigri reveals drivers in fungal speciation.</title>
        <authorList>
            <consortium name="DOE Joint Genome Institute"/>
            <person name="Vesth T.C."/>
            <person name="Nybo J."/>
            <person name="Theobald S."/>
            <person name="Brandl J."/>
            <person name="Frisvad J.C."/>
            <person name="Nielsen K.F."/>
            <person name="Lyhne E.K."/>
            <person name="Kogle M.E."/>
            <person name="Kuo A."/>
            <person name="Riley R."/>
            <person name="Clum A."/>
            <person name="Nolan M."/>
            <person name="Lipzen A."/>
            <person name="Salamov A."/>
            <person name="Henrissat B."/>
            <person name="Wiebenga A."/>
            <person name="De vries R.P."/>
            <person name="Grigoriev I.V."/>
            <person name="Mortensen U.H."/>
            <person name="Andersen M.R."/>
            <person name="Baker S.E."/>
        </authorList>
    </citation>
    <scope>NUCLEOTIDE SEQUENCE</scope>
    <source>
        <strain evidence="1">CBS 621.78</strain>
    </source>
</reference>
<name>A0ACD1GDX8_9EURO</name>
<evidence type="ECO:0000313" key="1">
    <source>
        <dbReference type="EMBL" id="RAH47499.1"/>
    </source>
</evidence>
<organism evidence="1 2">
    <name type="scientific">Aspergillus brunneoviolaceus CBS 621.78</name>
    <dbReference type="NCBI Taxonomy" id="1450534"/>
    <lineage>
        <taxon>Eukaryota</taxon>
        <taxon>Fungi</taxon>
        <taxon>Dikarya</taxon>
        <taxon>Ascomycota</taxon>
        <taxon>Pezizomycotina</taxon>
        <taxon>Eurotiomycetes</taxon>
        <taxon>Eurotiomycetidae</taxon>
        <taxon>Eurotiales</taxon>
        <taxon>Aspergillaceae</taxon>
        <taxon>Aspergillus</taxon>
        <taxon>Aspergillus subgen. Circumdati</taxon>
    </lineage>
</organism>
<evidence type="ECO:0000313" key="2">
    <source>
        <dbReference type="Proteomes" id="UP000249057"/>
    </source>
</evidence>
<gene>
    <name evidence="1" type="ORF">BO95DRAFT_430158</name>
</gene>